<dbReference type="PANTHER" id="PTHR19303:SF74">
    <property type="entry name" value="POGO TRANSPOSABLE ELEMENT WITH KRAB DOMAIN"/>
    <property type="match status" value="1"/>
</dbReference>
<keyword evidence="3" id="KW-1185">Reference proteome</keyword>
<dbReference type="EMBL" id="JARBHB010000004">
    <property type="protein sequence ID" value="KAJ8884996.1"/>
    <property type="molecule type" value="Genomic_DNA"/>
</dbReference>
<dbReference type="InterPro" id="IPR004875">
    <property type="entry name" value="DDE_SF_endonuclease_dom"/>
</dbReference>
<organism evidence="2 3">
    <name type="scientific">Dryococelus australis</name>
    <dbReference type="NCBI Taxonomy" id="614101"/>
    <lineage>
        <taxon>Eukaryota</taxon>
        <taxon>Metazoa</taxon>
        <taxon>Ecdysozoa</taxon>
        <taxon>Arthropoda</taxon>
        <taxon>Hexapoda</taxon>
        <taxon>Insecta</taxon>
        <taxon>Pterygota</taxon>
        <taxon>Neoptera</taxon>
        <taxon>Polyneoptera</taxon>
        <taxon>Phasmatodea</taxon>
        <taxon>Verophasmatodea</taxon>
        <taxon>Anareolatae</taxon>
        <taxon>Phasmatidae</taxon>
        <taxon>Eurycanthinae</taxon>
        <taxon>Dryococelus</taxon>
    </lineage>
</organism>
<name>A0ABQ9HKX7_9NEOP</name>
<reference evidence="2 3" key="1">
    <citation type="submission" date="2023-02" db="EMBL/GenBank/DDBJ databases">
        <title>LHISI_Scaffold_Assembly.</title>
        <authorList>
            <person name="Stuart O.P."/>
            <person name="Cleave R."/>
            <person name="Magrath M.J.L."/>
            <person name="Mikheyev A.S."/>
        </authorList>
    </citation>
    <scope>NUCLEOTIDE SEQUENCE [LARGE SCALE GENOMIC DNA]</scope>
    <source>
        <strain evidence="2">Daus_M_001</strain>
        <tissue evidence="2">Leg muscle</tissue>
    </source>
</reference>
<dbReference type="Proteomes" id="UP001159363">
    <property type="component" value="Chromosome X"/>
</dbReference>
<feature type="domain" description="DDE-1" evidence="1">
    <location>
        <begin position="116"/>
        <end position="233"/>
    </location>
</feature>
<evidence type="ECO:0000313" key="2">
    <source>
        <dbReference type="EMBL" id="KAJ8884996.1"/>
    </source>
</evidence>
<evidence type="ECO:0000259" key="1">
    <source>
        <dbReference type="Pfam" id="PF03184"/>
    </source>
</evidence>
<sequence>MQPKNGMSRNTFLDKIKIKTPAGRRMGPDSCLIKEEEEMLVEWTISKQFCHTHRQFFNADETTFFLNPIVSKVIARKGDKSVYQQTDFFLNPKVSKVIAFKGDKSVYQQVNVDEKECLTVVIIGNASGSLYPLVVCFKYEHLHQCLVASLPTQWGFGKSPNGWMTGEVLYEFMKNIFHPWLFKQNISLPVVLFVDGHSSHLILHTSKFCDEHGIILVALLPNATHILQPMDVGSSEN</sequence>
<gene>
    <name evidence="2" type="ORF">PR048_011192</name>
</gene>
<dbReference type="InterPro" id="IPR050863">
    <property type="entry name" value="CenT-Element_Derived"/>
</dbReference>
<comment type="caution">
    <text evidence="2">The sequence shown here is derived from an EMBL/GenBank/DDBJ whole genome shotgun (WGS) entry which is preliminary data.</text>
</comment>
<evidence type="ECO:0000313" key="3">
    <source>
        <dbReference type="Proteomes" id="UP001159363"/>
    </source>
</evidence>
<dbReference type="Pfam" id="PF03184">
    <property type="entry name" value="DDE_1"/>
    <property type="match status" value="1"/>
</dbReference>
<protein>
    <recommendedName>
        <fullName evidence="1">DDE-1 domain-containing protein</fullName>
    </recommendedName>
</protein>
<accession>A0ABQ9HKX7</accession>
<dbReference type="PANTHER" id="PTHR19303">
    <property type="entry name" value="TRANSPOSON"/>
    <property type="match status" value="1"/>
</dbReference>
<dbReference type="Gene3D" id="3.30.420.10">
    <property type="entry name" value="Ribonuclease H-like superfamily/Ribonuclease H"/>
    <property type="match status" value="1"/>
</dbReference>
<dbReference type="InterPro" id="IPR036397">
    <property type="entry name" value="RNaseH_sf"/>
</dbReference>
<proteinExistence type="predicted"/>